<dbReference type="Gene3D" id="3.90.70.80">
    <property type="match status" value="1"/>
</dbReference>
<dbReference type="InterPro" id="IPR003323">
    <property type="entry name" value="OTU_dom"/>
</dbReference>
<dbReference type="AlphaFoldDB" id="A0A816R8F1"/>
<feature type="region of interest" description="Disordered" evidence="1">
    <location>
        <begin position="810"/>
        <end position="851"/>
    </location>
</feature>
<dbReference type="EMBL" id="CAJNRF010005516">
    <property type="protein sequence ID" value="CAF2071644.1"/>
    <property type="molecule type" value="Genomic_DNA"/>
</dbReference>
<evidence type="ECO:0000256" key="1">
    <source>
        <dbReference type="SAM" id="MobiDB-lite"/>
    </source>
</evidence>
<accession>A0A816R8F1</accession>
<feature type="compositionally biased region" description="Basic residues" evidence="1">
    <location>
        <begin position="827"/>
        <end position="844"/>
    </location>
</feature>
<evidence type="ECO:0000313" key="3">
    <source>
        <dbReference type="EMBL" id="CAF2071644.1"/>
    </source>
</evidence>
<evidence type="ECO:0000259" key="2">
    <source>
        <dbReference type="Pfam" id="PF02338"/>
    </source>
</evidence>
<protein>
    <recommendedName>
        <fullName evidence="2">OTU domain-containing protein</fullName>
    </recommendedName>
</protein>
<feature type="domain" description="OTU" evidence="2">
    <location>
        <begin position="473"/>
        <end position="588"/>
    </location>
</feature>
<dbReference type="InterPro" id="IPR038765">
    <property type="entry name" value="Papain-like_cys_pep_sf"/>
</dbReference>
<comment type="caution">
    <text evidence="3">The sequence shown here is derived from an EMBL/GenBank/DDBJ whole genome shotgun (WGS) entry which is preliminary data.</text>
</comment>
<organism evidence="3 4">
    <name type="scientific">Rotaria magnacalcarata</name>
    <dbReference type="NCBI Taxonomy" id="392030"/>
    <lineage>
        <taxon>Eukaryota</taxon>
        <taxon>Metazoa</taxon>
        <taxon>Spiralia</taxon>
        <taxon>Gnathifera</taxon>
        <taxon>Rotifera</taxon>
        <taxon>Eurotatoria</taxon>
        <taxon>Bdelloidea</taxon>
        <taxon>Philodinida</taxon>
        <taxon>Philodinidae</taxon>
        <taxon>Rotaria</taxon>
    </lineage>
</organism>
<name>A0A816R8F1_9BILA</name>
<dbReference type="Pfam" id="PF02338">
    <property type="entry name" value="OTU"/>
    <property type="match status" value="1"/>
</dbReference>
<reference evidence="3" key="1">
    <citation type="submission" date="2021-02" db="EMBL/GenBank/DDBJ databases">
        <authorList>
            <person name="Nowell W R."/>
        </authorList>
    </citation>
    <scope>NUCLEOTIDE SEQUENCE</scope>
</reference>
<sequence>MHGMNYWPPTRFTTKHDSRRYDIAITNTRLAEKSSTIHDLCPGIWAQIFEYFEIMDLFTTFASITDAVDQVLFNENNRFLLRGLILDAGVKDVPESIPFNRVISLTLNEITSLGVLQDCCELRSLKLIGENEWIRWIIRNIRQRNTKLNQLTVVTPKIESISELLMPILSISSLHRLEIHTDEIIETTKVSTLGTITSYIEQFIFDSGSTINWNEFSHTLPEFTHIRLLSISLIDRNQNSVPSYIFQNLCTLSIGLLEVSFNWIIQLLATTRCLVKLKLTGLVDADGFVVNQKWIRLFESAQTLVRIFVNVSLELDDESYHCEKIQAPLCALNLSLICNGDDNDCNLYYGTVNRWWSLRGMITRHFNMNNRCLFCTQRSAAVCCLRCRTTDISTMIETLLTLLGKASMTSNYYDQIMTICQQIQTLEWLLTPIQFTPITHFDSKVHTVDQKANLYLQQASLDVQNMIPIEVAADGNCLYNSIIRLSVNTASTPSELRVRTLIELVKHEMFYHNRCAHIVGPVNEAIKNIARNFSFSELYEIAALSNVLNCNIQSVYPTIAYRSDLNIMNNTFEHAQCSIASKTICLFWTHTESEIEARRSNAGNWSPNHFVPLLLPSDNSQSQNHLCQPKISGSGLTPTKATTKNNILTQVRIPEFNAGDNEIQPFQVPSTVITTTNEITTPRTKRRLQLAETGTSFESTIVEQKCMQARERMAAKRAAATPEEAERQRILARERSATRRALLTPEGSQQQRATIREINAAQRAALTPKEVEQQRSLAVDRSMAKRATATLIEAEEQRVLARERTATRRAARVSEEAKQQQTVAYKTTRRQKTVKQKQTAMKRKSNQDANVDWPKPVDMDCKINCLKNFIQHMSMDSLAECVCGICNTRRYKRDLRHVPLSKIPSIELLKIHPDLHSVIPKIQEINSFNSNGKFHKNGDIGFTSNQDERNVD</sequence>
<dbReference type="SUPFAM" id="SSF54001">
    <property type="entry name" value="Cysteine proteinases"/>
    <property type="match status" value="1"/>
</dbReference>
<gene>
    <name evidence="3" type="ORF">WKI299_LOCUS14276</name>
</gene>
<proteinExistence type="predicted"/>
<dbReference type="Proteomes" id="UP000663856">
    <property type="component" value="Unassembled WGS sequence"/>
</dbReference>
<dbReference type="CDD" id="cd22791">
    <property type="entry name" value="OTU_VRTN"/>
    <property type="match status" value="1"/>
</dbReference>
<dbReference type="InterPro" id="IPR047273">
    <property type="entry name" value="VRTN_OTU_dom"/>
</dbReference>
<evidence type="ECO:0000313" key="4">
    <source>
        <dbReference type="Proteomes" id="UP000663856"/>
    </source>
</evidence>